<geneLocation type="plasmid" evidence="1">
    <name>p13294-1NR</name>
</geneLocation>
<organism evidence="1">
    <name type="scientific">Klebsiella quasipneumoniae</name>
    <dbReference type="NCBI Taxonomy" id="1463165"/>
    <lineage>
        <taxon>Bacteria</taxon>
        <taxon>Pseudomonadati</taxon>
        <taxon>Pseudomonadota</taxon>
        <taxon>Gammaproteobacteria</taxon>
        <taxon>Enterobacterales</taxon>
        <taxon>Enterobacteriaceae</taxon>
        <taxon>Klebsiella/Raoultella group</taxon>
        <taxon>Klebsiella</taxon>
        <taxon>Klebsiella pneumoniae complex</taxon>
    </lineage>
</organism>
<name>A0A7L7TEI3_9ENTR</name>
<evidence type="ECO:0000313" key="1">
    <source>
        <dbReference type="EMBL" id="QOC74722.1"/>
    </source>
</evidence>
<accession>A0A7L7TEI3</accession>
<protein>
    <submittedName>
        <fullName evidence="1">Uncharacterized protein</fullName>
    </submittedName>
</protein>
<reference evidence="1" key="1">
    <citation type="submission" date="2020-06" db="EMBL/GenBank/DDBJ databases">
        <authorList>
            <person name="Zhou D."/>
            <person name="Xu Y."/>
        </authorList>
    </citation>
    <scope>NUCLEOTIDE SEQUENCE</scope>
    <source>
        <strain evidence="1">201313294</strain>
        <plasmid evidence="1">p13294-1NR</plasmid>
    </source>
</reference>
<proteinExistence type="predicted"/>
<keyword evidence="1" id="KW-0614">Plasmid</keyword>
<dbReference type="AlphaFoldDB" id="A0A7L7TEI3"/>
<sequence>MICRGIHRYVHQRLTTSLTGNEEQGGKILFLQSREPHLGVLSAFTEMLPEHNNEQAGLCYPACCVNLVIFRQID</sequence>
<dbReference type="EMBL" id="MT570100">
    <property type="protein sequence ID" value="QOC74722.1"/>
    <property type="molecule type" value="Genomic_DNA"/>
</dbReference>